<organism evidence="1 2">
    <name type="scientific">Xanthomonas sacchari</name>
    <dbReference type="NCBI Taxonomy" id="56458"/>
    <lineage>
        <taxon>Bacteria</taxon>
        <taxon>Pseudomonadati</taxon>
        <taxon>Pseudomonadota</taxon>
        <taxon>Gammaproteobacteria</taxon>
        <taxon>Lysobacterales</taxon>
        <taxon>Lysobacteraceae</taxon>
        <taxon>Xanthomonas</taxon>
    </lineage>
</organism>
<name>A0A2P5YZ94_9XANT</name>
<dbReference type="GeneID" id="93876960"/>
<dbReference type="AlphaFoldDB" id="A0A2P5YZ94"/>
<protein>
    <submittedName>
        <fullName evidence="1">Uncharacterized protein</fullName>
    </submittedName>
</protein>
<evidence type="ECO:0000313" key="1">
    <source>
        <dbReference type="EMBL" id="PPU80161.1"/>
    </source>
</evidence>
<reference evidence="1 2" key="1">
    <citation type="submission" date="2016-08" db="EMBL/GenBank/DDBJ databases">
        <authorList>
            <person name="Seilhamer J.J."/>
        </authorList>
    </citation>
    <scope>NUCLEOTIDE SEQUENCE [LARGE SCALE GENOMIC DNA]</scope>
    <source>
        <strain evidence="1 2">CFBP4641</strain>
    </source>
</reference>
<gene>
    <name evidence="1" type="ORF">XsacCFBP4641_19450</name>
</gene>
<comment type="caution">
    <text evidence="1">The sequence shown here is derived from an EMBL/GenBank/DDBJ whole genome shotgun (WGS) entry which is preliminary data.</text>
</comment>
<dbReference type="RefSeq" id="WP_040901942.1">
    <property type="nucleotide sequence ID" value="NZ_CP132343.1"/>
</dbReference>
<sequence length="108" mass="12039">MFVFSLFSRRFRLQRCLQRALRAAVAMRRTEALRHLLAAHGARAFALALSAQSPRVMADALSLLSVADRIRVRARLPHAAQRRLHEAGVSAPAAHWLPAALAWRPGVR</sequence>
<dbReference type="OrthoDB" id="6009096at2"/>
<proteinExistence type="predicted"/>
<dbReference type="EMBL" id="MDEK01000022">
    <property type="protein sequence ID" value="PPU80161.1"/>
    <property type="molecule type" value="Genomic_DNA"/>
</dbReference>
<evidence type="ECO:0000313" key="2">
    <source>
        <dbReference type="Proteomes" id="UP000247346"/>
    </source>
</evidence>
<accession>A0A2P5YZ94</accession>
<dbReference type="Proteomes" id="UP000247346">
    <property type="component" value="Unassembled WGS sequence"/>
</dbReference>
<dbReference type="STRING" id="56458.SB85_13175"/>